<dbReference type="InterPro" id="IPR024078">
    <property type="entry name" value="LmbE-like_dom_sf"/>
</dbReference>
<evidence type="ECO:0000313" key="2">
    <source>
        <dbReference type="Proteomes" id="UP000177383"/>
    </source>
</evidence>
<dbReference type="GO" id="GO:0016811">
    <property type="term" value="F:hydrolase activity, acting on carbon-nitrogen (but not peptide) bonds, in linear amides"/>
    <property type="evidence" value="ECO:0007669"/>
    <property type="project" value="TreeGrafter"/>
</dbReference>
<comment type="caution">
    <text evidence="1">The sequence shown here is derived from an EMBL/GenBank/DDBJ whole genome shotgun (WGS) entry which is preliminary data.</text>
</comment>
<sequence length="230" mass="26404">MNKRLLAVFAHPDDEAFGPGGTLAKYAHEDVEIDLVCATRGEAGGDGKIREKELLESARILGIKKVEFLDFVDGTLCNAIYHDLAKKIMRKINSFKPQVIMTIERRGVSGHLDHIAVSMITTYSYIHTNVAKKLYYYCLTKEARESEGRLDDYFVYFPEGYPDAEITTKINIEKYWDQKVEAMKAHKSQIKDVNFILSRYRRLPKVDSFILQYHRGVKVKFPETDLFAGL</sequence>
<dbReference type="Gene3D" id="3.40.50.10320">
    <property type="entry name" value="LmbE-like"/>
    <property type="match status" value="1"/>
</dbReference>
<evidence type="ECO:0008006" key="3">
    <source>
        <dbReference type="Google" id="ProtNLM"/>
    </source>
</evidence>
<dbReference type="Proteomes" id="UP000177383">
    <property type="component" value="Unassembled WGS sequence"/>
</dbReference>
<dbReference type="SUPFAM" id="SSF102588">
    <property type="entry name" value="LmbE-like"/>
    <property type="match status" value="1"/>
</dbReference>
<reference evidence="1 2" key="1">
    <citation type="journal article" date="2016" name="Nat. Commun.">
        <title>Thousands of microbial genomes shed light on interconnected biogeochemical processes in an aquifer system.</title>
        <authorList>
            <person name="Anantharaman K."/>
            <person name="Brown C.T."/>
            <person name="Hug L.A."/>
            <person name="Sharon I."/>
            <person name="Castelle C.J."/>
            <person name="Probst A.J."/>
            <person name="Thomas B.C."/>
            <person name="Singh A."/>
            <person name="Wilkins M.J."/>
            <person name="Karaoz U."/>
            <person name="Brodie E.L."/>
            <person name="Williams K.H."/>
            <person name="Hubbard S.S."/>
            <person name="Banfield J.F."/>
        </authorList>
    </citation>
    <scope>NUCLEOTIDE SEQUENCE [LARGE SCALE GENOMIC DNA]</scope>
</reference>
<gene>
    <name evidence="1" type="ORF">A2773_07090</name>
</gene>
<dbReference type="PANTHER" id="PTHR12993:SF11">
    <property type="entry name" value="N-ACETYLGLUCOSAMINYL-PHOSPHATIDYLINOSITOL DE-N-ACETYLASE"/>
    <property type="match status" value="1"/>
</dbReference>
<protein>
    <recommendedName>
        <fullName evidence="3">GlcNAc-PI de-N-acetylase</fullName>
    </recommendedName>
</protein>
<name>A0A1F5ZQQ4_9BACT</name>
<dbReference type="InterPro" id="IPR003737">
    <property type="entry name" value="GlcNAc_PI_deacetylase-related"/>
</dbReference>
<dbReference type="EMBL" id="MFJE01000011">
    <property type="protein sequence ID" value="OGG14836.1"/>
    <property type="molecule type" value="Genomic_DNA"/>
</dbReference>
<dbReference type="PANTHER" id="PTHR12993">
    <property type="entry name" value="N-ACETYLGLUCOSAMINYL-PHOSPHATIDYLINOSITOL DE-N-ACETYLASE-RELATED"/>
    <property type="match status" value="1"/>
</dbReference>
<accession>A0A1F5ZQQ4</accession>
<evidence type="ECO:0000313" key="1">
    <source>
        <dbReference type="EMBL" id="OGG14836.1"/>
    </source>
</evidence>
<dbReference type="AlphaFoldDB" id="A0A1F5ZQQ4"/>
<proteinExistence type="predicted"/>
<organism evidence="1 2">
    <name type="scientific">Candidatus Gottesmanbacteria bacterium RIFCSPHIGHO2_01_FULL_39_10</name>
    <dbReference type="NCBI Taxonomy" id="1798375"/>
    <lineage>
        <taxon>Bacteria</taxon>
        <taxon>Candidatus Gottesmaniibacteriota</taxon>
    </lineage>
</organism>
<dbReference type="Pfam" id="PF02585">
    <property type="entry name" value="PIG-L"/>
    <property type="match status" value="1"/>
</dbReference>
<dbReference type="STRING" id="1798375.A2773_07090"/>